<organism evidence="9 10">
    <name type="scientific">Megalops atlanticus</name>
    <name type="common">Tarpon</name>
    <name type="synonym">Clupea gigantea</name>
    <dbReference type="NCBI Taxonomy" id="7932"/>
    <lineage>
        <taxon>Eukaryota</taxon>
        <taxon>Metazoa</taxon>
        <taxon>Chordata</taxon>
        <taxon>Craniata</taxon>
        <taxon>Vertebrata</taxon>
        <taxon>Euteleostomi</taxon>
        <taxon>Actinopterygii</taxon>
        <taxon>Neopterygii</taxon>
        <taxon>Teleostei</taxon>
        <taxon>Elopiformes</taxon>
        <taxon>Megalopidae</taxon>
        <taxon>Megalops</taxon>
    </lineage>
</organism>
<feature type="region of interest" description="Disordered" evidence="7">
    <location>
        <begin position="491"/>
        <end position="527"/>
    </location>
</feature>
<keyword evidence="5" id="KW-0539">Nucleus</keyword>
<proteinExistence type="predicted"/>
<feature type="compositionally biased region" description="Polar residues" evidence="7">
    <location>
        <begin position="357"/>
        <end position="366"/>
    </location>
</feature>
<sequence length="577" mass="63372">MVDHMSSGLAPSPGSGQNQDPMDISAQVSTVCEKGEHYKIDAEKSEESGKYVKTTSKEFKKTWGFRRTTIAQRQVPADIDRQNSRNVHRSAQQAKPRGKLEGCLSTAKCGQGGRRSTPAFLESSKPPSQTPTDAGTASEASFDGYIEAKTTEVSAGTKSPIERKTCRMEMTRSGNVSDDEDSDEITLKELQKRLKKKNLLMERNREVHSVDKKDEDRSLCKPTAIELSDRQPSGSPVTGTTKNSMCTCSPRTRVGRFPFTDSNEEEGTGEEESRVKSDSDGYDPNALYCVCRQKHNNRNSFGVCPPPSSVLSVCRFMICCDHCDEWFHGDCVGVSEARGRLLEKNREEYICPKCTMQKSCPATSSSSEDDKQATSVTEETSSPSQTVPPSGAEETSSEGQGIKGRIERATNPSGKHKLKIFQPVLEASSLSKCIGPGCDKIALPDSVYCGNDCILKHASATMKLLTNMKEPVSREKLSVLAWKRPVAEPSPKVHKRYPRERKTGKELAGPCSRVEEEESDSEGEAVMEQEPDAKAWSSDHNYNAVKPENSTAIPSSVFYKSSVQILGLTAGKNIMLY</sequence>
<dbReference type="InterPro" id="IPR037869">
    <property type="entry name" value="Spp1/CFP1"/>
</dbReference>
<dbReference type="PANTHER" id="PTHR46174">
    <property type="entry name" value="CXXC-TYPE ZINC FINGER PROTEIN 1"/>
    <property type="match status" value="1"/>
</dbReference>
<dbReference type="SMART" id="SM00249">
    <property type="entry name" value="PHD"/>
    <property type="match status" value="1"/>
</dbReference>
<accession>A0A9D3TCC3</accession>
<feature type="region of interest" description="Disordered" evidence="7">
    <location>
        <begin position="256"/>
        <end position="280"/>
    </location>
</feature>
<evidence type="ECO:0000313" key="9">
    <source>
        <dbReference type="EMBL" id="KAG7472395.1"/>
    </source>
</evidence>
<feature type="region of interest" description="Disordered" evidence="7">
    <location>
        <begin position="71"/>
        <end position="139"/>
    </location>
</feature>
<dbReference type="EMBL" id="JAFDVH010000008">
    <property type="protein sequence ID" value="KAG7472395.1"/>
    <property type="molecule type" value="Genomic_DNA"/>
</dbReference>
<comment type="subcellular location">
    <subcellularLocation>
        <location evidence="1">Nucleus</location>
    </subcellularLocation>
</comment>
<dbReference type="Proteomes" id="UP001046870">
    <property type="component" value="Chromosome 8"/>
</dbReference>
<dbReference type="InterPro" id="IPR019787">
    <property type="entry name" value="Znf_PHD-finger"/>
</dbReference>
<dbReference type="Pfam" id="PF00628">
    <property type="entry name" value="PHD"/>
    <property type="match status" value="1"/>
</dbReference>
<feature type="compositionally biased region" description="Acidic residues" evidence="7">
    <location>
        <begin position="515"/>
        <end position="527"/>
    </location>
</feature>
<dbReference type="GO" id="GO:0008270">
    <property type="term" value="F:zinc ion binding"/>
    <property type="evidence" value="ECO:0007669"/>
    <property type="project" value="UniProtKB-KW"/>
</dbReference>
<dbReference type="AlphaFoldDB" id="A0A9D3TCC3"/>
<dbReference type="PROSITE" id="PS01359">
    <property type="entry name" value="ZF_PHD_1"/>
    <property type="match status" value="1"/>
</dbReference>
<evidence type="ECO:0000256" key="2">
    <source>
        <dbReference type="ARBA" id="ARBA00022723"/>
    </source>
</evidence>
<dbReference type="CDD" id="cd15639">
    <property type="entry name" value="PHD_DIDO1_like"/>
    <property type="match status" value="1"/>
</dbReference>
<gene>
    <name evidence="9" type="ORF">MATL_G00108360</name>
</gene>
<evidence type="ECO:0000256" key="1">
    <source>
        <dbReference type="ARBA" id="ARBA00004123"/>
    </source>
</evidence>
<dbReference type="PROSITE" id="PS50016">
    <property type="entry name" value="ZF_PHD_2"/>
    <property type="match status" value="1"/>
</dbReference>
<protein>
    <recommendedName>
        <fullName evidence="8">PHD-type domain-containing protein</fullName>
    </recommendedName>
</protein>
<evidence type="ECO:0000313" key="10">
    <source>
        <dbReference type="Proteomes" id="UP001046870"/>
    </source>
</evidence>
<dbReference type="InterPro" id="IPR019786">
    <property type="entry name" value="Zinc_finger_PHD-type_CS"/>
</dbReference>
<feature type="compositionally biased region" description="Polar residues" evidence="7">
    <location>
        <begin position="125"/>
        <end position="139"/>
    </location>
</feature>
<comment type="caution">
    <text evidence="9">The sequence shown here is derived from an EMBL/GenBank/DDBJ whole genome shotgun (WGS) entry which is preliminary data.</text>
</comment>
<feature type="domain" description="PHD-type" evidence="8">
    <location>
        <begin position="286"/>
        <end position="357"/>
    </location>
</feature>
<keyword evidence="3 6" id="KW-0863">Zinc-finger</keyword>
<dbReference type="InterPro" id="IPR033082">
    <property type="entry name" value="DIDO1_PHD"/>
</dbReference>
<evidence type="ECO:0000259" key="8">
    <source>
        <dbReference type="PROSITE" id="PS50016"/>
    </source>
</evidence>
<evidence type="ECO:0000256" key="4">
    <source>
        <dbReference type="ARBA" id="ARBA00022833"/>
    </source>
</evidence>
<feature type="region of interest" description="Disordered" evidence="7">
    <location>
        <begin position="357"/>
        <end position="409"/>
    </location>
</feature>
<dbReference type="GO" id="GO:0048188">
    <property type="term" value="C:Set1C/COMPASS complex"/>
    <property type="evidence" value="ECO:0007669"/>
    <property type="project" value="InterPro"/>
</dbReference>
<dbReference type="Gene3D" id="3.30.40.10">
    <property type="entry name" value="Zinc/RING finger domain, C3HC4 (zinc finger)"/>
    <property type="match status" value="1"/>
</dbReference>
<dbReference type="InterPro" id="IPR013083">
    <property type="entry name" value="Znf_RING/FYVE/PHD"/>
</dbReference>
<evidence type="ECO:0000256" key="6">
    <source>
        <dbReference type="PROSITE-ProRule" id="PRU00146"/>
    </source>
</evidence>
<keyword evidence="2" id="KW-0479">Metal-binding</keyword>
<reference evidence="9" key="1">
    <citation type="submission" date="2021-01" db="EMBL/GenBank/DDBJ databases">
        <authorList>
            <person name="Zahm M."/>
            <person name="Roques C."/>
            <person name="Cabau C."/>
            <person name="Klopp C."/>
            <person name="Donnadieu C."/>
            <person name="Jouanno E."/>
            <person name="Lampietro C."/>
            <person name="Louis A."/>
            <person name="Herpin A."/>
            <person name="Echchiki A."/>
            <person name="Berthelot C."/>
            <person name="Parey E."/>
            <person name="Roest-Crollius H."/>
            <person name="Braasch I."/>
            <person name="Postlethwait J."/>
            <person name="Bobe J."/>
            <person name="Montfort J."/>
            <person name="Bouchez O."/>
            <person name="Begum T."/>
            <person name="Mejri S."/>
            <person name="Adams A."/>
            <person name="Chen W.-J."/>
            <person name="Guiguen Y."/>
        </authorList>
    </citation>
    <scope>NUCLEOTIDE SEQUENCE</scope>
    <source>
        <strain evidence="9">YG-15Mar2019-1</strain>
        <tissue evidence="9">Brain</tissue>
    </source>
</reference>
<name>A0A9D3TCC3_MEGAT</name>
<evidence type="ECO:0000256" key="7">
    <source>
        <dbReference type="SAM" id="MobiDB-lite"/>
    </source>
</evidence>
<dbReference type="InterPro" id="IPR011011">
    <property type="entry name" value="Znf_FYVE_PHD"/>
</dbReference>
<dbReference type="OrthoDB" id="1884872at2759"/>
<evidence type="ECO:0000256" key="3">
    <source>
        <dbReference type="ARBA" id="ARBA00022771"/>
    </source>
</evidence>
<evidence type="ECO:0000256" key="5">
    <source>
        <dbReference type="ARBA" id="ARBA00023242"/>
    </source>
</evidence>
<feature type="compositionally biased region" description="Polar residues" evidence="7">
    <location>
        <begin position="373"/>
        <end position="399"/>
    </location>
</feature>
<dbReference type="GO" id="GO:0097190">
    <property type="term" value="P:apoptotic signaling pathway"/>
    <property type="evidence" value="ECO:0007669"/>
    <property type="project" value="InterPro"/>
</dbReference>
<feature type="region of interest" description="Disordered" evidence="7">
    <location>
        <begin position="1"/>
        <end position="28"/>
    </location>
</feature>
<keyword evidence="10" id="KW-1185">Reference proteome</keyword>
<dbReference type="SUPFAM" id="SSF57903">
    <property type="entry name" value="FYVE/PHD zinc finger"/>
    <property type="match status" value="1"/>
</dbReference>
<feature type="compositionally biased region" description="Polar residues" evidence="7">
    <location>
        <begin position="14"/>
        <end position="28"/>
    </location>
</feature>
<dbReference type="PANTHER" id="PTHR46174:SF1">
    <property type="entry name" value="CXXC-TYPE ZINC FINGER PROTEIN 1"/>
    <property type="match status" value="1"/>
</dbReference>
<keyword evidence="4" id="KW-0862">Zinc</keyword>
<dbReference type="GO" id="GO:0045893">
    <property type="term" value="P:positive regulation of DNA-templated transcription"/>
    <property type="evidence" value="ECO:0007669"/>
    <property type="project" value="TreeGrafter"/>
</dbReference>
<dbReference type="InterPro" id="IPR001965">
    <property type="entry name" value="Znf_PHD"/>
</dbReference>